<dbReference type="Proteomes" id="UP000323824">
    <property type="component" value="Chromosome"/>
</dbReference>
<dbReference type="EMBL" id="CP035807">
    <property type="protein sequence ID" value="QEN03984.1"/>
    <property type="molecule type" value="Genomic_DNA"/>
</dbReference>
<comment type="subcellular location">
    <subcellularLocation>
        <location evidence="2 13">Cell membrane</location>
        <topology evidence="2 13">Multi-pass membrane protein</topology>
    </subcellularLocation>
</comment>
<organism evidence="14 15">
    <name type="scientific">Thiospirochaeta perfilievii</name>
    <dbReference type="NCBI Taxonomy" id="252967"/>
    <lineage>
        <taxon>Bacteria</taxon>
        <taxon>Pseudomonadati</taxon>
        <taxon>Spirochaetota</taxon>
        <taxon>Spirochaetia</taxon>
        <taxon>Spirochaetales</taxon>
        <taxon>Spirochaetaceae</taxon>
        <taxon>Thiospirochaeta</taxon>
    </lineage>
</organism>
<evidence type="ECO:0000256" key="11">
    <source>
        <dbReference type="ARBA" id="ARBA00023136"/>
    </source>
</evidence>
<gene>
    <name evidence="14" type="ORF">EW093_04465</name>
</gene>
<comment type="function">
    <text evidence="1">Efflux system for nickel and cobalt.</text>
</comment>
<dbReference type="GO" id="GO:0006824">
    <property type="term" value="P:cobalt ion transport"/>
    <property type="evidence" value="ECO:0007669"/>
    <property type="project" value="UniProtKB-KW"/>
</dbReference>
<evidence type="ECO:0000256" key="5">
    <source>
        <dbReference type="ARBA" id="ARBA00022475"/>
    </source>
</evidence>
<dbReference type="KEGG" id="sper:EW093_04465"/>
<evidence type="ECO:0000313" key="14">
    <source>
        <dbReference type="EMBL" id="QEN03984.1"/>
    </source>
</evidence>
<dbReference type="InterPro" id="IPR051224">
    <property type="entry name" value="NiCoT_RcnA"/>
</dbReference>
<feature type="transmembrane region" description="Helical" evidence="13">
    <location>
        <begin position="84"/>
        <end position="101"/>
    </location>
</feature>
<evidence type="ECO:0000256" key="7">
    <source>
        <dbReference type="ARBA" id="ARBA00022692"/>
    </source>
</evidence>
<evidence type="ECO:0000256" key="2">
    <source>
        <dbReference type="ARBA" id="ARBA00004651"/>
    </source>
</evidence>
<comment type="caution">
    <text evidence="13">Lacks conserved residue(s) required for the propagation of feature annotation.</text>
</comment>
<dbReference type="GO" id="GO:0005886">
    <property type="term" value="C:plasma membrane"/>
    <property type="evidence" value="ECO:0007669"/>
    <property type="project" value="UniProtKB-SubCell"/>
</dbReference>
<evidence type="ECO:0000256" key="13">
    <source>
        <dbReference type="RuleBase" id="RU362101"/>
    </source>
</evidence>
<keyword evidence="6" id="KW-0533">Nickel</keyword>
<evidence type="ECO:0000256" key="10">
    <source>
        <dbReference type="ARBA" id="ARBA00023112"/>
    </source>
</evidence>
<reference evidence="14 15" key="1">
    <citation type="submission" date="2019-02" db="EMBL/GenBank/DDBJ databases">
        <authorList>
            <person name="Fomenkov A."/>
            <person name="Dubinina G."/>
            <person name="Grabovich M."/>
            <person name="Vincze T."/>
            <person name="Roberts R.J."/>
        </authorList>
    </citation>
    <scope>NUCLEOTIDE SEQUENCE [LARGE SCALE GENOMIC DNA]</scope>
    <source>
        <strain evidence="14 15">P</strain>
    </source>
</reference>
<evidence type="ECO:0000256" key="3">
    <source>
        <dbReference type="ARBA" id="ARBA00022426"/>
    </source>
</evidence>
<keyword evidence="4 13" id="KW-0813">Transport</keyword>
<keyword evidence="7 13" id="KW-0812">Transmembrane</keyword>
<comment type="similarity">
    <text evidence="13">Belongs to the NiCoT transporter (TC 2.A.52) family.</text>
</comment>
<keyword evidence="10" id="KW-0921">Nickel transport</keyword>
<dbReference type="AlphaFoldDB" id="A0A5C1QBE7"/>
<dbReference type="PANTHER" id="PTHR40659">
    <property type="entry name" value="NICKEL/COBALT EFFLUX SYSTEM RCNA"/>
    <property type="match status" value="1"/>
</dbReference>
<sequence>MPKVLSRRHNTYYEKNTFICNIIVIFFSFIYGVLHTLGPGHGKMIIFSYFISEETTKWDTVVLSIMIPIIHSSGAILLAIQYSFTMLSGLLIVGISIYLIFRHHKEYKVNVLSSKNIILRNIPVALSVGIVPCPLSLTIMSTSIIYGIFWVGFSSVVSLTIAMTIVLYFIALLASKSHGKINKKVIIFLKFSIV</sequence>
<evidence type="ECO:0000256" key="12">
    <source>
        <dbReference type="ARBA" id="ARBA00023285"/>
    </source>
</evidence>
<feature type="transmembrane region" description="Helical" evidence="13">
    <location>
        <begin position="122"/>
        <end position="149"/>
    </location>
</feature>
<dbReference type="OrthoDB" id="9812956at2"/>
<accession>A0A5C1QBE7</accession>
<evidence type="ECO:0000256" key="4">
    <source>
        <dbReference type="ARBA" id="ARBA00022448"/>
    </source>
</evidence>
<dbReference type="GO" id="GO:0015099">
    <property type="term" value="F:nickel cation transmembrane transporter activity"/>
    <property type="evidence" value="ECO:0007669"/>
    <property type="project" value="UniProtKB-UniRule"/>
</dbReference>
<evidence type="ECO:0000256" key="8">
    <source>
        <dbReference type="ARBA" id="ARBA00022989"/>
    </source>
</evidence>
<dbReference type="Pfam" id="PF03824">
    <property type="entry name" value="NicO"/>
    <property type="match status" value="1"/>
</dbReference>
<feature type="transmembrane region" description="Helical" evidence="13">
    <location>
        <begin position="155"/>
        <end position="174"/>
    </location>
</feature>
<keyword evidence="5" id="KW-1003">Cell membrane</keyword>
<protein>
    <recommendedName>
        <fullName evidence="13">Nickel/cobalt efflux system</fullName>
    </recommendedName>
</protein>
<keyword evidence="8 13" id="KW-1133">Transmembrane helix</keyword>
<keyword evidence="12" id="KW-0170">Cobalt</keyword>
<dbReference type="InterPro" id="IPR011541">
    <property type="entry name" value="Ni/Co_transpt_high_affinity"/>
</dbReference>
<evidence type="ECO:0000256" key="6">
    <source>
        <dbReference type="ARBA" id="ARBA00022596"/>
    </source>
</evidence>
<keyword evidence="15" id="KW-1185">Reference proteome</keyword>
<proteinExistence type="inferred from homology"/>
<evidence type="ECO:0000313" key="15">
    <source>
        <dbReference type="Proteomes" id="UP000323824"/>
    </source>
</evidence>
<dbReference type="PANTHER" id="PTHR40659:SF1">
    <property type="entry name" value="NICKEL_COBALT EFFLUX SYSTEM RCNA"/>
    <property type="match status" value="1"/>
</dbReference>
<dbReference type="GO" id="GO:0046583">
    <property type="term" value="F:monoatomic cation efflux transmembrane transporter activity"/>
    <property type="evidence" value="ECO:0007669"/>
    <property type="project" value="TreeGrafter"/>
</dbReference>
<name>A0A5C1QBE7_9SPIO</name>
<evidence type="ECO:0000256" key="9">
    <source>
        <dbReference type="ARBA" id="ARBA00023065"/>
    </source>
</evidence>
<keyword evidence="3" id="KW-0171">Cobalt transport</keyword>
<evidence type="ECO:0000256" key="1">
    <source>
        <dbReference type="ARBA" id="ARBA00002510"/>
    </source>
</evidence>
<dbReference type="GO" id="GO:0010045">
    <property type="term" value="P:response to nickel cation"/>
    <property type="evidence" value="ECO:0007669"/>
    <property type="project" value="TreeGrafter"/>
</dbReference>
<keyword evidence="11 13" id="KW-0472">Membrane</keyword>
<dbReference type="GO" id="GO:0032025">
    <property type="term" value="P:response to cobalt ion"/>
    <property type="evidence" value="ECO:0007669"/>
    <property type="project" value="TreeGrafter"/>
</dbReference>
<keyword evidence="9" id="KW-0406">Ion transport</keyword>
<feature type="transmembrane region" description="Helical" evidence="13">
    <location>
        <begin position="16"/>
        <end position="37"/>
    </location>
</feature>
<reference evidence="14 15" key="2">
    <citation type="submission" date="2019-09" db="EMBL/GenBank/DDBJ databases">
        <title>Complete Genome Sequence and Methylome Analysis of free living Spirochaetas.</title>
        <authorList>
            <person name="Leshcheva N."/>
            <person name="Mikheeva N."/>
        </authorList>
    </citation>
    <scope>NUCLEOTIDE SEQUENCE [LARGE SCALE GENOMIC DNA]</scope>
    <source>
        <strain evidence="14 15">P</strain>
    </source>
</reference>